<gene>
    <name evidence="7" type="ORF">BTO18_03690</name>
</gene>
<proteinExistence type="predicted"/>
<evidence type="ECO:0000313" key="8">
    <source>
        <dbReference type="Proteomes" id="UP000238882"/>
    </source>
</evidence>
<comment type="caution">
    <text evidence="7">The sequence shown here is derived from an EMBL/GenBank/DDBJ whole genome shotgun (WGS) entry which is preliminary data.</text>
</comment>
<dbReference type="GO" id="GO:0016020">
    <property type="term" value="C:membrane"/>
    <property type="evidence" value="ECO:0007669"/>
    <property type="project" value="UniProtKB-SubCell"/>
</dbReference>
<accession>A0A2S7WL59</accession>
<keyword evidence="2 5" id="KW-0812">Transmembrane</keyword>
<dbReference type="OrthoDB" id="9814143at2"/>
<feature type="transmembrane region" description="Helical" evidence="5">
    <location>
        <begin position="115"/>
        <end position="134"/>
    </location>
</feature>
<dbReference type="AlphaFoldDB" id="A0A2S7WL59"/>
<organism evidence="7 8">
    <name type="scientific">Polaribacter porphyrae</name>
    <dbReference type="NCBI Taxonomy" id="1137780"/>
    <lineage>
        <taxon>Bacteria</taxon>
        <taxon>Pseudomonadati</taxon>
        <taxon>Bacteroidota</taxon>
        <taxon>Flavobacteriia</taxon>
        <taxon>Flavobacteriales</taxon>
        <taxon>Flavobacteriaceae</taxon>
    </lineage>
</organism>
<evidence type="ECO:0000256" key="3">
    <source>
        <dbReference type="ARBA" id="ARBA00022989"/>
    </source>
</evidence>
<evidence type="ECO:0000256" key="4">
    <source>
        <dbReference type="ARBA" id="ARBA00023136"/>
    </source>
</evidence>
<evidence type="ECO:0000313" key="7">
    <source>
        <dbReference type="EMBL" id="PQJ78345.1"/>
    </source>
</evidence>
<dbReference type="EMBL" id="MSCN01000001">
    <property type="protein sequence ID" value="PQJ78345.1"/>
    <property type="molecule type" value="Genomic_DNA"/>
</dbReference>
<evidence type="ECO:0000259" key="6">
    <source>
        <dbReference type="Pfam" id="PF06271"/>
    </source>
</evidence>
<dbReference type="PANTHER" id="PTHR38480">
    <property type="entry name" value="SLR0254 PROTEIN"/>
    <property type="match status" value="1"/>
</dbReference>
<feature type="domain" description="RDD" evidence="6">
    <location>
        <begin position="19"/>
        <end position="174"/>
    </location>
</feature>
<dbReference type="RefSeq" id="WP_105014929.1">
    <property type="nucleotide sequence ID" value="NZ_MSCN01000001.1"/>
</dbReference>
<keyword evidence="8" id="KW-1185">Reference proteome</keyword>
<comment type="subcellular location">
    <subcellularLocation>
        <location evidence="1">Membrane</location>
        <topology evidence="1">Multi-pass membrane protein</topology>
    </subcellularLocation>
</comment>
<sequence length="270" mass="31425">MKTLQIKTAQNVAIKFTLANVFQRLLAFIVDNIVKVAYIYFGIEILGFDMFRAAFDGDSWTLRAMDVLFFLPVTFYSLYTEILLDGQTLGKKLLHIKVINIDGFKPTITDYIMRWFLRIVDFNLFTLLFVYVASLGLNDAYVLIMLIFMFGKLVGFFLILFTNNNQRFGDIIANTIVIFLKDEVRFSHTILMDIKDSYKPTYPNVIKLSDNDARIIKETFKTAAKFNDYKTLIKLRSKIIEVADIKSIHKSDKEFIDTVLKDYNFYTQSM</sequence>
<dbReference type="Pfam" id="PF06271">
    <property type="entry name" value="RDD"/>
    <property type="match status" value="1"/>
</dbReference>
<evidence type="ECO:0000256" key="2">
    <source>
        <dbReference type="ARBA" id="ARBA00022692"/>
    </source>
</evidence>
<evidence type="ECO:0000256" key="5">
    <source>
        <dbReference type="SAM" id="Phobius"/>
    </source>
</evidence>
<dbReference type="PANTHER" id="PTHR38480:SF1">
    <property type="entry name" value="SLR0254 PROTEIN"/>
    <property type="match status" value="1"/>
</dbReference>
<protein>
    <submittedName>
        <fullName evidence="7">RDD family protein</fullName>
    </submittedName>
</protein>
<keyword evidence="4 5" id="KW-0472">Membrane</keyword>
<reference evidence="7 8" key="1">
    <citation type="submission" date="2016-12" db="EMBL/GenBank/DDBJ databases">
        <title>Trade-off between light-utilization and light-protection in marine flavobacteria.</title>
        <authorList>
            <person name="Kumagai Y."/>
            <person name="Yoshizawa S."/>
            <person name="Kogure K."/>
            <person name="Iwasaki W."/>
        </authorList>
    </citation>
    <scope>NUCLEOTIDE SEQUENCE [LARGE SCALE GENOMIC DNA]</scope>
    <source>
        <strain evidence="7 8">NBRC 108759</strain>
    </source>
</reference>
<feature type="transmembrane region" description="Helical" evidence="5">
    <location>
        <begin position="140"/>
        <end position="161"/>
    </location>
</feature>
<evidence type="ECO:0000256" key="1">
    <source>
        <dbReference type="ARBA" id="ARBA00004141"/>
    </source>
</evidence>
<feature type="transmembrane region" description="Helical" evidence="5">
    <location>
        <begin position="61"/>
        <end position="84"/>
    </location>
</feature>
<dbReference type="Proteomes" id="UP000238882">
    <property type="component" value="Unassembled WGS sequence"/>
</dbReference>
<dbReference type="InterPro" id="IPR010432">
    <property type="entry name" value="RDD"/>
</dbReference>
<name>A0A2S7WL59_9FLAO</name>
<keyword evidence="3 5" id="KW-1133">Transmembrane helix</keyword>
<feature type="transmembrane region" description="Helical" evidence="5">
    <location>
        <begin position="21"/>
        <end position="41"/>
    </location>
</feature>